<proteinExistence type="predicted"/>
<keyword evidence="2" id="KW-1185">Reference proteome</keyword>
<organism evidence="1 2">
    <name type="scientific">Ancylostoma ceylanicum</name>
    <dbReference type="NCBI Taxonomy" id="53326"/>
    <lineage>
        <taxon>Eukaryota</taxon>
        <taxon>Metazoa</taxon>
        <taxon>Ecdysozoa</taxon>
        <taxon>Nematoda</taxon>
        <taxon>Chromadorea</taxon>
        <taxon>Rhabditida</taxon>
        <taxon>Rhabditina</taxon>
        <taxon>Rhabditomorpha</taxon>
        <taxon>Strongyloidea</taxon>
        <taxon>Ancylostomatidae</taxon>
        <taxon>Ancylostomatinae</taxon>
        <taxon>Ancylostoma</taxon>
    </lineage>
</organism>
<reference evidence="2" key="1">
    <citation type="journal article" date="2015" name="Nat. Genet.">
        <title>The genome and transcriptome of the zoonotic hookworm Ancylostoma ceylanicum identify infection-specific gene families.</title>
        <authorList>
            <person name="Schwarz E.M."/>
            <person name="Hu Y."/>
            <person name="Antoshechkin I."/>
            <person name="Miller M.M."/>
            <person name="Sternberg P.W."/>
            <person name="Aroian R.V."/>
        </authorList>
    </citation>
    <scope>NUCLEOTIDE SEQUENCE</scope>
    <source>
        <strain evidence="2">HY135</strain>
    </source>
</reference>
<sequence>MLAPHNCWVTAPEPVRQISCGLTGVLSDRFLQLLQVDHRWRPTACVIFEDFIPRAKLVKPSLALPLTDDVLPKSIAQLSMRFGRYLAFLNSYSEQYRMPFLRSAISEILKDQKLIAGSNNDHGK</sequence>
<dbReference type="Proteomes" id="UP000024635">
    <property type="component" value="Unassembled WGS sequence"/>
</dbReference>
<dbReference type="EMBL" id="JARK01001575">
    <property type="protein sequence ID" value="EYB88952.1"/>
    <property type="molecule type" value="Genomic_DNA"/>
</dbReference>
<evidence type="ECO:0000313" key="2">
    <source>
        <dbReference type="Proteomes" id="UP000024635"/>
    </source>
</evidence>
<gene>
    <name evidence="1" type="primary">Acey_s0239.g3326</name>
    <name evidence="1" type="ORF">Y032_0239g3326</name>
</gene>
<comment type="caution">
    <text evidence="1">The sequence shown here is derived from an EMBL/GenBank/DDBJ whole genome shotgun (WGS) entry which is preliminary data.</text>
</comment>
<evidence type="ECO:0000313" key="1">
    <source>
        <dbReference type="EMBL" id="EYB88952.1"/>
    </source>
</evidence>
<name>A0A016SEY5_9BILA</name>
<dbReference type="AlphaFoldDB" id="A0A016SEY5"/>
<accession>A0A016SEY5</accession>
<protein>
    <submittedName>
        <fullName evidence="1">Uncharacterized protein</fullName>
    </submittedName>
</protein>